<dbReference type="FunFam" id="2.60.200.10:FF:000038">
    <property type="entry name" value="Predicted protein"/>
    <property type="match status" value="1"/>
</dbReference>
<dbReference type="GO" id="GO:0003700">
    <property type="term" value="F:DNA-binding transcription factor activity"/>
    <property type="evidence" value="ECO:0007669"/>
    <property type="project" value="InterPro"/>
</dbReference>
<dbReference type="InterPro" id="IPR008984">
    <property type="entry name" value="SMAD_FHA_dom_sf"/>
</dbReference>
<evidence type="ECO:0000259" key="2">
    <source>
        <dbReference type="SMART" id="SM01243"/>
    </source>
</evidence>
<feature type="region of interest" description="Disordered" evidence="1">
    <location>
        <begin position="70"/>
        <end position="91"/>
    </location>
</feature>
<feature type="domain" description="Interferon regulatory factor-3" evidence="2">
    <location>
        <begin position="256"/>
        <end position="429"/>
    </location>
</feature>
<name>A7SMZ9_NEMVE</name>
<feature type="domain" description="Interferon regulatory factor-3" evidence="2">
    <location>
        <begin position="575"/>
        <end position="730"/>
    </location>
</feature>
<dbReference type="HOGENOM" id="CLU_278287_0_0_1"/>
<evidence type="ECO:0000313" key="3">
    <source>
        <dbReference type="EMBL" id="EDO34918.1"/>
    </source>
</evidence>
<feature type="region of interest" description="Disordered" evidence="1">
    <location>
        <begin position="698"/>
        <end position="727"/>
    </location>
</feature>
<protein>
    <recommendedName>
        <fullName evidence="2">Interferon regulatory factor-3 domain-containing protein</fullName>
    </recommendedName>
</protein>
<dbReference type="InParanoid" id="A7SMZ9"/>
<feature type="domain" description="Interferon regulatory factor-3" evidence="2">
    <location>
        <begin position="940"/>
        <end position="1114"/>
    </location>
</feature>
<dbReference type="Proteomes" id="UP000001593">
    <property type="component" value="Unassembled WGS sequence"/>
</dbReference>
<organism evidence="3 4">
    <name type="scientific">Nematostella vectensis</name>
    <name type="common">Starlet sea anemone</name>
    <dbReference type="NCBI Taxonomy" id="45351"/>
    <lineage>
        <taxon>Eukaryota</taxon>
        <taxon>Metazoa</taxon>
        <taxon>Cnidaria</taxon>
        <taxon>Anthozoa</taxon>
        <taxon>Hexacorallia</taxon>
        <taxon>Actiniaria</taxon>
        <taxon>Edwardsiidae</taxon>
        <taxon>Nematostella</taxon>
    </lineage>
</organism>
<sequence length="1137" mass="126690">MKQGFLRERISAIDLDPVPTLYGYTKSIRIVYTENTGYVWKGGVTSWSWPFEGPHGAYSRVYGSRVVISESNSPRRGSPQTQSPSPPAEYTGLQKAFTPYVQSNYPQHFISPPPRYSDMFPFASPLSTGSSSSSESLDSNSNYMSMGDDLDHITPTLPPVMPNGHFEETVAEAGLLRMLQSETNTNTKGLDLMPLSQVHTKPEKSFINTGFPTYGQTTPMEVMEIPTSSSHSGSQVEIAELARLMAETKSQVDPSDCSLLVRLFYDEKEVTNFGLGKSDFNWRMCYGKPVKPDPDWNLSLYSQIYGPPSAKLIEFPQKTCSKETEMVLMNFNRGLVLEMMPEGNLWVKRLSISKQSNYPQHFISPPPRYSDMFPFASPLSTGSSSSSESLDSNSNYMSMGDALDHITPTLPPVMPNGHFEETVAEEEANERLFYDLYGTLSSLGYPLIQGNAGDYGQEQTLTELTNMPLHGEGLGTSGGDIGVMSPFEMAAMDVKNSVCSGFQAGLLRMLQSETNTNNKGLDLMPLSQVHTKPGRTNTWFCETVLKTTKLTGSQVEIAELARLMAETKSQVDLSDCSLLVRLFYDEKEVTNFGLGKSDFNWRMCYGKPVKPDPDWNLSLYSQIYGPPSAKLIEFPQKTCSKETEMVLMNFNRGLVLEMMPEGNLWVKRLSISKVYYIGSSKQPGKLLRENSTKVFDFEDFQRRLRSTNSPRRGSPQTQSPSPPAEYTGFQKAFTPYVQSNYPKHFISPPPRYSDMFPFASPLSTGSSSSSESLDSNSNYMSMGDDLDHITPTLPPVMPNGHFEETIAEEEANERLFYDLYGTLSSLGYPLIQGNAGDYGQEQTLTELTNMPLHGEGLGTSGGDIGVMSPFEMAAMDVKNSVCSGFQAGLLRMLQSETNTNNKGLDLMPLSQVHTKPGSQVDIAELARLMAETKSQVDPPDCSLLVRLFYDEKEVTNFGLGKSDFNWRMCYGKPVKPDPDWNLSLYSQIYGPPSAKLIEFPQKTCSKETEMVLMNFNRGLVLEMMPEGNLWVKRLSISKVYYVGSSKQPEKLLRENSTKVFDFEDFQRRLRSSKNGKCAPPSYDVTFTLGQPNGGLVCIVVTHALAKQMMLEQQSGEQFISDPNNNDKLASDMQSQLR</sequence>
<dbReference type="InterPro" id="IPR017855">
    <property type="entry name" value="SMAD-like_dom_sf"/>
</dbReference>
<dbReference type="PANTHER" id="PTHR11949">
    <property type="entry name" value="INTERFERON REGULATORY FACTOR"/>
    <property type="match status" value="1"/>
</dbReference>
<feature type="compositionally biased region" description="Polar residues" evidence="1">
    <location>
        <begin position="706"/>
        <end position="719"/>
    </location>
</feature>
<dbReference type="STRING" id="45351.A7SMZ9"/>
<evidence type="ECO:0000313" key="4">
    <source>
        <dbReference type="Proteomes" id="UP000001593"/>
    </source>
</evidence>
<feature type="compositionally biased region" description="Polar residues" evidence="1">
    <location>
        <begin position="70"/>
        <end position="83"/>
    </location>
</feature>
<proteinExistence type="predicted"/>
<dbReference type="SMR" id="A7SMZ9"/>
<accession>A7SMZ9</accession>
<dbReference type="SMART" id="SM01243">
    <property type="entry name" value="IRF-3"/>
    <property type="match status" value="3"/>
</dbReference>
<reference evidence="3 4" key="1">
    <citation type="journal article" date="2007" name="Science">
        <title>Sea anemone genome reveals ancestral eumetazoan gene repertoire and genomic organization.</title>
        <authorList>
            <person name="Putnam N.H."/>
            <person name="Srivastava M."/>
            <person name="Hellsten U."/>
            <person name="Dirks B."/>
            <person name="Chapman J."/>
            <person name="Salamov A."/>
            <person name="Terry A."/>
            <person name="Shapiro H."/>
            <person name="Lindquist E."/>
            <person name="Kapitonov V.V."/>
            <person name="Jurka J."/>
            <person name="Genikhovich G."/>
            <person name="Grigoriev I.V."/>
            <person name="Lucas S.M."/>
            <person name="Steele R.E."/>
            <person name="Finnerty J.R."/>
            <person name="Technau U."/>
            <person name="Martindale M.Q."/>
            <person name="Rokhsar D.S."/>
        </authorList>
    </citation>
    <scope>NUCLEOTIDE SEQUENCE [LARGE SCALE GENOMIC DNA]</scope>
    <source>
        <strain evidence="4">CH2 X CH6</strain>
    </source>
</reference>
<dbReference type="SUPFAM" id="SSF49879">
    <property type="entry name" value="SMAD/FHA domain"/>
    <property type="match status" value="2"/>
</dbReference>
<dbReference type="AlphaFoldDB" id="A7SMZ9"/>
<gene>
    <name evidence="3" type="ORF">NEMVEDRAFT_v1g214758</name>
</gene>
<feature type="region of interest" description="Disordered" evidence="1">
    <location>
        <begin position="1116"/>
        <end position="1137"/>
    </location>
</feature>
<dbReference type="InterPro" id="IPR019471">
    <property type="entry name" value="Interferon_reg_factor-3"/>
</dbReference>
<keyword evidence="4" id="KW-1185">Reference proteome</keyword>
<evidence type="ECO:0000256" key="1">
    <source>
        <dbReference type="SAM" id="MobiDB-lite"/>
    </source>
</evidence>
<dbReference type="EMBL" id="DS469715">
    <property type="protein sequence ID" value="EDO34918.1"/>
    <property type="molecule type" value="Genomic_DNA"/>
</dbReference>
<dbReference type="Pfam" id="PF10401">
    <property type="entry name" value="IRF-3"/>
    <property type="match status" value="2"/>
</dbReference>
<dbReference type="Gene3D" id="2.60.200.10">
    <property type="match status" value="3"/>
</dbReference>
<dbReference type="PANTHER" id="PTHR11949:SF52">
    <property type="entry name" value="INTERFERON REGULATORY FACTOR-3 DOMAIN-CONTAINING PROTEIN"/>
    <property type="match status" value="1"/>
</dbReference>